<dbReference type="SUPFAM" id="SSF55961">
    <property type="entry name" value="Bet v1-like"/>
    <property type="match status" value="1"/>
</dbReference>
<comment type="caution">
    <text evidence="1">The sequence shown here is derived from an EMBL/GenBank/DDBJ whole genome shotgun (WGS) entry which is preliminary data.</text>
</comment>
<dbReference type="EMBL" id="WHLY01000002">
    <property type="protein sequence ID" value="MPR33292.1"/>
    <property type="molecule type" value="Genomic_DNA"/>
</dbReference>
<name>A0A7C9FRE1_9BACT</name>
<protein>
    <submittedName>
        <fullName evidence="1">SRPBCC domain-containing protein</fullName>
    </submittedName>
</protein>
<organism evidence="1 2">
    <name type="scientific">Salmonirosea aquatica</name>
    <dbReference type="NCBI Taxonomy" id="2654236"/>
    <lineage>
        <taxon>Bacteria</taxon>
        <taxon>Pseudomonadati</taxon>
        <taxon>Bacteroidota</taxon>
        <taxon>Cytophagia</taxon>
        <taxon>Cytophagales</taxon>
        <taxon>Spirosomataceae</taxon>
        <taxon>Salmonirosea</taxon>
    </lineage>
</organism>
<reference evidence="1 2" key="1">
    <citation type="submission" date="2019-10" db="EMBL/GenBank/DDBJ databases">
        <title>Draft Genome Sequence of Cytophagaceae sp. SJW1-29.</title>
        <authorList>
            <person name="Choi A."/>
        </authorList>
    </citation>
    <scope>NUCLEOTIDE SEQUENCE [LARGE SCALE GENOMIC DNA]</scope>
    <source>
        <strain evidence="1 2">SJW1-29</strain>
    </source>
</reference>
<sequence>MELYFVMKKETIRKSIGIGASKEKVWEVLFDEKYLPIWYAEFSLGACAQGTWRVGSKILFTDISGGGLVGKVVVNRPCRVFSVEYLGLVVTGEEDYESDEARALRGGREIYRLQEQEGSVLLSVETDMPEESYNSMALAWEKALLKIRYLAEAA</sequence>
<evidence type="ECO:0000313" key="1">
    <source>
        <dbReference type="EMBL" id="MPR33292.1"/>
    </source>
</evidence>
<evidence type="ECO:0000313" key="2">
    <source>
        <dbReference type="Proteomes" id="UP000479293"/>
    </source>
</evidence>
<dbReference type="InterPro" id="IPR023393">
    <property type="entry name" value="START-like_dom_sf"/>
</dbReference>
<proteinExistence type="predicted"/>
<gene>
    <name evidence="1" type="ORF">GBK04_07945</name>
</gene>
<dbReference type="AlphaFoldDB" id="A0A7C9FRE1"/>
<dbReference type="Proteomes" id="UP000479293">
    <property type="component" value="Unassembled WGS sequence"/>
</dbReference>
<keyword evidence="2" id="KW-1185">Reference proteome</keyword>
<dbReference type="RefSeq" id="WP_152758421.1">
    <property type="nucleotide sequence ID" value="NZ_WHLY01000002.1"/>
</dbReference>
<dbReference type="Gene3D" id="3.30.530.20">
    <property type="match status" value="1"/>
</dbReference>
<accession>A0A7C9FRE1</accession>